<dbReference type="GO" id="GO:0003998">
    <property type="term" value="F:acylphosphatase activity"/>
    <property type="evidence" value="ECO:0007669"/>
    <property type="project" value="UniProtKB-EC"/>
</dbReference>
<evidence type="ECO:0000259" key="7">
    <source>
        <dbReference type="PROSITE" id="PS51160"/>
    </source>
</evidence>
<dbReference type="EC" id="3.6.1.7" evidence="2 4"/>
<sequence length="93" mass="10202">MSPARQLRAIVTGRVQGVYFRGSTEERARALDLAGWVRNLPDGSVEVRAEGTESALEELLTFLHEGPPAARVTAVRSERLEDAPLSRPFSIRG</sequence>
<evidence type="ECO:0000313" key="9">
    <source>
        <dbReference type="Proteomes" id="UP000697710"/>
    </source>
</evidence>
<evidence type="ECO:0000256" key="6">
    <source>
        <dbReference type="RuleBase" id="RU004168"/>
    </source>
</evidence>
<dbReference type="PANTHER" id="PTHR47268">
    <property type="entry name" value="ACYLPHOSPHATASE"/>
    <property type="match status" value="1"/>
</dbReference>
<dbReference type="AlphaFoldDB" id="A0A956RRB0"/>
<dbReference type="PROSITE" id="PS51160">
    <property type="entry name" value="ACYLPHOSPHATASE_3"/>
    <property type="match status" value="1"/>
</dbReference>
<protein>
    <recommendedName>
        <fullName evidence="2 4">Acylphosphatase</fullName>
        <ecNumber evidence="2 4">3.6.1.7</ecNumber>
    </recommendedName>
</protein>
<comment type="caution">
    <text evidence="8">The sequence shown here is derived from an EMBL/GenBank/DDBJ whole genome shotgun (WGS) entry which is preliminary data.</text>
</comment>
<gene>
    <name evidence="8" type="ORF">KC729_20885</name>
</gene>
<evidence type="ECO:0000256" key="4">
    <source>
        <dbReference type="PROSITE-ProRule" id="PRU00520"/>
    </source>
</evidence>
<evidence type="ECO:0000256" key="1">
    <source>
        <dbReference type="ARBA" id="ARBA00005614"/>
    </source>
</evidence>
<dbReference type="InterPro" id="IPR017968">
    <property type="entry name" value="Acylphosphatase_CS"/>
</dbReference>
<feature type="active site" evidence="4">
    <location>
        <position position="39"/>
    </location>
</feature>
<comment type="similarity">
    <text evidence="1 6">Belongs to the acylphosphatase family.</text>
</comment>
<dbReference type="SUPFAM" id="SSF54975">
    <property type="entry name" value="Acylphosphatase/BLUF domain-like"/>
    <property type="match status" value="1"/>
</dbReference>
<dbReference type="PANTHER" id="PTHR47268:SF4">
    <property type="entry name" value="ACYLPHOSPHATASE"/>
    <property type="match status" value="1"/>
</dbReference>
<evidence type="ECO:0000313" key="8">
    <source>
        <dbReference type="EMBL" id="MCA9730153.1"/>
    </source>
</evidence>
<dbReference type="Pfam" id="PF00708">
    <property type="entry name" value="Acylphosphatase"/>
    <property type="match status" value="1"/>
</dbReference>
<feature type="active site" evidence="4">
    <location>
        <position position="21"/>
    </location>
</feature>
<reference evidence="8" key="2">
    <citation type="journal article" date="2021" name="Microbiome">
        <title>Successional dynamics and alternative stable states in a saline activated sludge microbial community over 9 years.</title>
        <authorList>
            <person name="Wang Y."/>
            <person name="Ye J."/>
            <person name="Ju F."/>
            <person name="Liu L."/>
            <person name="Boyd J.A."/>
            <person name="Deng Y."/>
            <person name="Parks D.H."/>
            <person name="Jiang X."/>
            <person name="Yin X."/>
            <person name="Woodcroft B.J."/>
            <person name="Tyson G.W."/>
            <person name="Hugenholtz P."/>
            <person name="Polz M.F."/>
            <person name="Zhang T."/>
        </authorList>
    </citation>
    <scope>NUCLEOTIDE SEQUENCE</scope>
    <source>
        <strain evidence="8">HKST-UBA01</strain>
    </source>
</reference>
<comment type="catalytic activity">
    <reaction evidence="3 4 5">
        <text>an acyl phosphate + H2O = a carboxylate + phosphate + H(+)</text>
        <dbReference type="Rhea" id="RHEA:14965"/>
        <dbReference type="ChEBI" id="CHEBI:15377"/>
        <dbReference type="ChEBI" id="CHEBI:15378"/>
        <dbReference type="ChEBI" id="CHEBI:29067"/>
        <dbReference type="ChEBI" id="CHEBI:43474"/>
        <dbReference type="ChEBI" id="CHEBI:59918"/>
        <dbReference type="EC" id="3.6.1.7"/>
    </reaction>
</comment>
<dbReference type="Gene3D" id="3.30.70.100">
    <property type="match status" value="1"/>
</dbReference>
<organism evidence="8 9">
    <name type="scientific">Eiseniibacteriota bacterium</name>
    <dbReference type="NCBI Taxonomy" id="2212470"/>
    <lineage>
        <taxon>Bacteria</taxon>
        <taxon>Candidatus Eiseniibacteriota</taxon>
    </lineage>
</organism>
<accession>A0A956RRB0</accession>
<dbReference type="InterPro" id="IPR020456">
    <property type="entry name" value="Acylphosphatase"/>
</dbReference>
<reference evidence="8" key="1">
    <citation type="submission" date="2020-04" db="EMBL/GenBank/DDBJ databases">
        <authorList>
            <person name="Zhang T."/>
        </authorList>
    </citation>
    <scope>NUCLEOTIDE SEQUENCE</scope>
    <source>
        <strain evidence="8">HKST-UBA01</strain>
    </source>
</reference>
<dbReference type="Proteomes" id="UP000697710">
    <property type="component" value="Unassembled WGS sequence"/>
</dbReference>
<dbReference type="PRINTS" id="PR00112">
    <property type="entry name" value="ACYLPHPHTASE"/>
</dbReference>
<dbReference type="PROSITE" id="PS00151">
    <property type="entry name" value="ACYLPHOSPHATASE_2"/>
    <property type="match status" value="1"/>
</dbReference>
<evidence type="ECO:0000256" key="2">
    <source>
        <dbReference type="ARBA" id="ARBA00012150"/>
    </source>
</evidence>
<evidence type="ECO:0000256" key="5">
    <source>
        <dbReference type="RuleBase" id="RU000553"/>
    </source>
</evidence>
<dbReference type="EMBL" id="JAGQHR010001016">
    <property type="protein sequence ID" value="MCA9730153.1"/>
    <property type="molecule type" value="Genomic_DNA"/>
</dbReference>
<dbReference type="PROSITE" id="PS00150">
    <property type="entry name" value="ACYLPHOSPHATASE_1"/>
    <property type="match status" value="1"/>
</dbReference>
<feature type="domain" description="Acylphosphatase-like" evidence="7">
    <location>
        <begin position="6"/>
        <end position="93"/>
    </location>
</feature>
<keyword evidence="4 5" id="KW-0378">Hydrolase</keyword>
<dbReference type="InterPro" id="IPR036046">
    <property type="entry name" value="Acylphosphatase-like_dom_sf"/>
</dbReference>
<name>A0A956RRB0_UNCEI</name>
<evidence type="ECO:0000256" key="3">
    <source>
        <dbReference type="ARBA" id="ARBA00047645"/>
    </source>
</evidence>
<dbReference type="InterPro" id="IPR001792">
    <property type="entry name" value="Acylphosphatase-like_dom"/>
</dbReference>
<proteinExistence type="inferred from homology"/>